<evidence type="ECO:0000313" key="1">
    <source>
        <dbReference type="EMBL" id="OLN30825.1"/>
    </source>
</evidence>
<name>A0A1Q8QU08_9FIRM</name>
<protein>
    <recommendedName>
        <fullName evidence="3">PIN domain-containing protein</fullName>
    </recommendedName>
</protein>
<evidence type="ECO:0000313" key="2">
    <source>
        <dbReference type="Proteomes" id="UP000186102"/>
    </source>
</evidence>
<dbReference type="EMBL" id="MLBF01000022">
    <property type="protein sequence ID" value="OLN30825.1"/>
    <property type="molecule type" value="Genomic_DNA"/>
</dbReference>
<reference evidence="1 2" key="1">
    <citation type="submission" date="2016-09" db="EMBL/GenBank/DDBJ databases">
        <title>Complete genome of Desulfosporosinus sp. OL.</title>
        <authorList>
            <person name="Mardanov A."/>
            <person name="Beletsky A."/>
            <person name="Panova A."/>
            <person name="Karnachuk O."/>
            <person name="Ravin N."/>
        </authorList>
    </citation>
    <scope>NUCLEOTIDE SEQUENCE [LARGE SCALE GENOMIC DNA]</scope>
    <source>
        <strain evidence="1 2">OL</strain>
    </source>
</reference>
<dbReference type="OrthoDB" id="158697at2"/>
<organism evidence="1 2">
    <name type="scientific">Desulfosporosinus metallidurans</name>
    <dbReference type="NCBI Taxonomy" id="1888891"/>
    <lineage>
        <taxon>Bacteria</taxon>
        <taxon>Bacillati</taxon>
        <taxon>Bacillota</taxon>
        <taxon>Clostridia</taxon>
        <taxon>Eubacteriales</taxon>
        <taxon>Desulfitobacteriaceae</taxon>
        <taxon>Desulfosporosinus</taxon>
    </lineage>
</organism>
<comment type="caution">
    <text evidence="1">The sequence shown here is derived from an EMBL/GenBank/DDBJ whole genome shotgun (WGS) entry which is preliminary data.</text>
</comment>
<gene>
    <name evidence="1" type="ORF">DSOL_2943</name>
</gene>
<keyword evidence="2" id="KW-1185">Reference proteome</keyword>
<evidence type="ECO:0008006" key="3">
    <source>
        <dbReference type="Google" id="ProtNLM"/>
    </source>
</evidence>
<proteinExistence type="predicted"/>
<dbReference type="AlphaFoldDB" id="A0A1Q8QU08"/>
<accession>A0A1Q8QU08</accession>
<sequence>MKSKVVIVDTSIMCCWLNICGKETCGPDNDKWDKQRVETYIKSETDKGATLVLPFPVIIETGNHIAQAAARRYECSVEFVEVISKAVDEKSPWAAFSRQKDLWDGEKIKELIAVWPEYVKGQKEKNLSMGDLMIKSVADFYAEIGSEVAILTGDQGLMIHKDVDIKAAKVPRRRSK</sequence>
<dbReference type="STRING" id="1888891.DSOL_2943"/>
<dbReference type="Proteomes" id="UP000186102">
    <property type="component" value="Unassembled WGS sequence"/>
</dbReference>
<dbReference type="RefSeq" id="WP_075365482.1">
    <property type="nucleotide sequence ID" value="NZ_MLBF01000022.1"/>
</dbReference>